<feature type="compositionally biased region" description="Basic residues" evidence="1">
    <location>
        <begin position="1"/>
        <end position="14"/>
    </location>
</feature>
<dbReference type="Pfam" id="PF01593">
    <property type="entry name" value="Amino_oxidase"/>
    <property type="match status" value="1"/>
</dbReference>
<dbReference type="InterPro" id="IPR002937">
    <property type="entry name" value="Amino_oxidase"/>
</dbReference>
<accession>A0A3S3AAZ3</accession>
<dbReference type="Gene3D" id="3.90.660.10">
    <property type="match status" value="1"/>
</dbReference>
<sequence length="506" mass="53139">MRPRRRWHRRRHSLQRSATPSNPGASHGLLSGLGVRLLGVDVGTGGNARGGRRPQRVIVVGAGAAGLTAANALTTAGVETVVLEARDRLGGRVWPEEVGGVPVDLGGAWIVGPSGNPVACVLNREGIGWQSAESLGGIVRGYDGVLHREMPESDLWSALAAVGQFEEACPELVAALGPNASLEEGFDAFLTKAGLSEPARRYAAFALHATFEGNEAESADRIALTPTTSEAFDEGGSHFPDGSFRGLITALARGVDVRLETIVSRVEYSEGGVSIETSNGTEHGSHVIVTVPLGVLKAGRIEFSPALPADKIEAIERLGMGDLEKVVLRYEQPFWPDPGANFLFYLGAQPGEFPLIVDYTSFAGGKPTLIALYCGAYRRAIADMPDAAIAARFAEVVAEIAGHEGAAPSSTHVTRWTSDPFAMGSYSYYRAGAGATAAERDTLGAPVGDQLLFAGEATSGEHYGYIHGAMLSGAREAERLLDERPGQGVVLESGLLVKEGCNEAAS</sequence>
<dbReference type="InterPro" id="IPR050281">
    <property type="entry name" value="Flavin_monoamine_oxidase"/>
</dbReference>
<dbReference type="PANTHER" id="PTHR10742">
    <property type="entry name" value="FLAVIN MONOAMINE OXIDASE"/>
    <property type="match status" value="1"/>
</dbReference>
<name>A0A3S3AAZ3_9NOCA</name>
<dbReference type="RefSeq" id="WP_127955667.1">
    <property type="nucleotide sequence ID" value="NZ_RKLO01000007.1"/>
</dbReference>
<reference evidence="3 4" key="1">
    <citation type="submission" date="2018-11" db="EMBL/GenBank/DDBJ databases">
        <title>Rhodococcus spongicola sp. nov. and Rhodococcus xishaensis sp. nov. from marine sponges.</title>
        <authorList>
            <person name="Li L."/>
            <person name="Lin H.W."/>
        </authorList>
    </citation>
    <scope>NUCLEOTIDE SEQUENCE [LARGE SCALE GENOMIC DNA]</scope>
    <source>
        <strain evidence="3 4">LHW51113</strain>
    </source>
</reference>
<evidence type="ECO:0000313" key="3">
    <source>
        <dbReference type="EMBL" id="RVW00178.1"/>
    </source>
</evidence>
<dbReference type="GO" id="GO:0016491">
    <property type="term" value="F:oxidoreductase activity"/>
    <property type="evidence" value="ECO:0007669"/>
    <property type="project" value="InterPro"/>
</dbReference>
<dbReference type="InterPro" id="IPR036188">
    <property type="entry name" value="FAD/NAD-bd_sf"/>
</dbReference>
<feature type="region of interest" description="Disordered" evidence="1">
    <location>
        <begin position="1"/>
        <end position="27"/>
    </location>
</feature>
<proteinExistence type="predicted"/>
<feature type="domain" description="Amine oxidase" evidence="2">
    <location>
        <begin position="65"/>
        <end position="481"/>
    </location>
</feature>
<comment type="caution">
    <text evidence="3">The sequence shown here is derived from an EMBL/GenBank/DDBJ whole genome shotgun (WGS) entry which is preliminary data.</text>
</comment>
<dbReference type="AlphaFoldDB" id="A0A3S3AAZ3"/>
<dbReference type="SUPFAM" id="SSF51905">
    <property type="entry name" value="FAD/NAD(P)-binding domain"/>
    <property type="match status" value="1"/>
</dbReference>
<dbReference type="EMBL" id="RKLO01000007">
    <property type="protein sequence ID" value="RVW00178.1"/>
    <property type="molecule type" value="Genomic_DNA"/>
</dbReference>
<dbReference type="Gene3D" id="3.50.50.60">
    <property type="entry name" value="FAD/NAD(P)-binding domain"/>
    <property type="match status" value="1"/>
</dbReference>
<dbReference type="OrthoDB" id="337830at2"/>
<dbReference type="SUPFAM" id="SSF54373">
    <property type="entry name" value="FAD-linked reductases, C-terminal domain"/>
    <property type="match status" value="1"/>
</dbReference>
<evidence type="ECO:0000313" key="4">
    <source>
        <dbReference type="Proteomes" id="UP000283479"/>
    </source>
</evidence>
<feature type="compositionally biased region" description="Polar residues" evidence="1">
    <location>
        <begin position="15"/>
        <end position="24"/>
    </location>
</feature>
<evidence type="ECO:0000259" key="2">
    <source>
        <dbReference type="Pfam" id="PF01593"/>
    </source>
</evidence>
<protein>
    <submittedName>
        <fullName evidence="3">FAD-dependent oxidoreductase</fullName>
    </submittedName>
</protein>
<evidence type="ECO:0000256" key="1">
    <source>
        <dbReference type="SAM" id="MobiDB-lite"/>
    </source>
</evidence>
<keyword evidence="4" id="KW-1185">Reference proteome</keyword>
<dbReference type="PANTHER" id="PTHR10742:SF410">
    <property type="entry name" value="LYSINE-SPECIFIC HISTONE DEMETHYLASE 2"/>
    <property type="match status" value="1"/>
</dbReference>
<gene>
    <name evidence="3" type="ORF">EGT50_16220</name>
</gene>
<dbReference type="Proteomes" id="UP000283479">
    <property type="component" value="Unassembled WGS sequence"/>
</dbReference>
<organism evidence="3 4">
    <name type="scientific">Rhodococcus xishaensis</name>
    <dbReference type="NCBI Taxonomy" id="2487364"/>
    <lineage>
        <taxon>Bacteria</taxon>
        <taxon>Bacillati</taxon>
        <taxon>Actinomycetota</taxon>
        <taxon>Actinomycetes</taxon>
        <taxon>Mycobacteriales</taxon>
        <taxon>Nocardiaceae</taxon>
        <taxon>Rhodococcus</taxon>
    </lineage>
</organism>